<proteinExistence type="inferred from homology"/>
<dbReference type="RefSeq" id="WP_085019808.1">
    <property type="nucleotide sequence ID" value="NZ_BMHD01000001.1"/>
</dbReference>
<dbReference type="KEGG" id="cphy:B5808_10885"/>
<dbReference type="InterPro" id="IPR051313">
    <property type="entry name" value="Bact_iron-sidero_bind"/>
</dbReference>
<dbReference type="CDD" id="cd01146">
    <property type="entry name" value="FhuD"/>
    <property type="match status" value="1"/>
</dbReference>
<protein>
    <submittedName>
        <fullName evidence="5">Iron ABC transporter substrate-binding protein</fullName>
    </submittedName>
</protein>
<dbReference type="Pfam" id="PF01497">
    <property type="entry name" value="Peripla_BP_2"/>
    <property type="match status" value="1"/>
</dbReference>
<keyword evidence="4" id="KW-0732">Signal</keyword>
<dbReference type="Gene3D" id="3.40.50.1980">
    <property type="entry name" value="Nitrogenase molybdenum iron protein domain"/>
    <property type="match status" value="2"/>
</dbReference>
<dbReference type="STRING" id="1619308.B5808_10885"/>
<dbReference type="PROSITE" id="PS50983">
    <property type="entry name" value="FE_B12_PBP"/>
    <property type="match status" value="1"/>
</dbReference>
<evidence type="ECO:0000256" key="4">
    <source>
        <dbReference type="ARBA" id="ARBA00022729"/>
    </source>
</evidence>
<dbReference type="GO" id="GO:0030288">
    <property type="term" value="C:outer membrane-bounded periplasmic space"/>
    <property type="evidence" value="ECO:0007669"/>
    <property type="project" value="TreeGrafter"/>
</dbReference>
<evidence type="ECO:0000256" key="3">
    <source>
        <dbReference type="ARBA" id="ARBA00022448"/>
    </source>
</evidence>
<name>A0A1X9LUI6_9MICO</name>
<dbReference type="SUPFAM" id="SSF53807">
    <property type="entry name" value="Helical backbone' metal receptor"/>
    <property type="match status" value="1"/>
</dbReference>
<keyword evidence="3" id="KW-0813">Transport</keyword>
<dbReference type="GO" id="GO:1901678">
    <property type="term" value="P:iron coordination entity transport"/>
    <property type="evidence" value="ECO:0007669"/>
    <property type="project" value="UniProtKB-ARBA"/>
</dbReference>
<dbReference type="AlphaFoldDB" id="A0A1X9LUI6"/>
<reference evidence="5 6" key="1">
    <citation type="submission" date="2017-04" db="EMBL/GenBank/DDBJ databases">
        <authorList>
            <person name="Afonso C.L."/>
            <person name="Miller P.J."/>
            <person name="Scott M.A."/>
            <person name="Spackman E."/>
            <person name="Goraichik I."/>
            <person name="Dimitrov K.M."/>
            <person name="Suarez D.L."/>
            <person name="Swayne D.E."/>
        </authorList>
    </citation>
    <scope>NUCLEOTIDE SEQUENCE [LARGE SCALE GENOMIC DNA]</scope>
    <source>
        <strain evidence="6">XA(T)</strain>
    </source>
</reference>
<dbReference type="EMBL" id="CP020715">
    <property type="protein sequence ID" value="ARJ05670.1"/>
    <property type="molecule type" value="Genomic_DNA"/>
</dbReference>
<evidence type="ECO:0000313" key="6">
    <source>
        <dbReference type="Proteomes" id="UP000192775"/>
    </source>
</evidence>
<evidence type="ECO:0000256" key="2">
    <source>
        <dbReference type="ARBA" id="ARBA00008814"/>
    </source>
</evidence>
<dbReference type="PROSITE" id="PS51257">
    <property type="entry name" value="PROKAR_LIPOPROTEIN"/>
    <property type="match status" value="1"/>
</dbReference>
<dbReference type="PANTHER" id="PTHR30532">
    <property type="entry name" value="IRON III DICITRATE-BINDING PERIPLASMIC PROTEIN"/>
    <property type="match status" value="1"/>
</dbReference>
<dbReference type="Proteomes" id="UP000192775">
    <property type="component" value="Chromosome"/>
</dbReference>
<dbReference type="PANTHER" id="PTHR30532:SF24">
    <property type="entry name" value="FERRIC ENTEROBACTIN-BINDING PERIPLASMIC PROTEIN FEPB"/>
    <property type="match status" value="1"/>
</dbReference>
<comment type="similarity">
    <text evidence="2">Belongs to the bacterial solute-binding protein 8 family.</text>
</comment>
<keyword evidence="6" id="KW-1185">Reference proteome</keyword>
<evidence type="ECO:0000256" key="1">
    <source>
        <dbReference type="ARBA" id="ARBA00004196"/>
    </source>
</evidence>
<accession>A0A1X9LUI6</accession>
<sequence>MFRRHRVATLAAIAATAALALAGCSSSSGSDSSTAPASDSSGSFPVTVQSALGDVTIESAPERIVTLGWGSNDALLSMGIAPVGMAKQSYGGDENGVLPWTQEAIDSLGAAEPTMITESDEPAYEEIQALKPDLILAVYSGLTQDQYDLLSQIAPTVAYPDAPWSTPWRDVVTTVGKAVGQEQKAADVLSSIDDEITTVASENPQFEGKSVAAAADFAGTFYGYSPSDPRVGFLNDLGFTNPQSVTDASTDGSFFFQLSNEKLDSLTSDVLVYYADSQESYDAWLATPAAQTMQQVKDGTVAPLIGTQLVASVSPPTALSLTWGLADTVKALDAAVANVK</sequence>
<comment type="subcellular location">
    <subcellularLocation>
        <location evidence="1">Cell envelope</location>
    </subcellularLocation>
</comment>
<organism evidence="5 6">
    <name type="scientific">Cnuibacter physcomitrellae</name>
    <dbReference type="NCBI Taxonomy" id="1619308"/>
    <lineage>
        <taxon>Bacteria</taxon>
        <taxon>Bacillati</taxon>
        <taxon>Actinomycetota</taxon>
        <taxon>Actinomycetes</taxon>
        <taxon>Micrococcales</taxon>
        <taxon>Microbacteriaceae</taxon>
        <taxon>Cnuibacter</taxon>
    </lineage>
</organism>
<gene>
    <name evidence="5" type="ORF">B5808_10885</name>
</gene>
<evidence type="ECO:0000313" key="5">
    <source>
        <dbReference type="EMBL" id="ARJ05670.1"/>
    </source>
</evidence>
<dbReference type="InterPro" id="IPR002491">
    <property type="entry name" value="ABC_transptr_periplasmic_BD"/>
</dbReference>